<dbReference type="Proteomes" id="UP001617351">
    <property type="component" value="Unassembled WGS sequence"/>
</dbReference>
<protein>
    <submittedName>
        <fullName evidence="1">Uncharacterized protein</fullName>
    </submittedName>
</protein>
<proteinExistence type="predicted"/>
<name>A0ABW8EQX7_STRT5</name>
<keyword evidence="2" id="KW-1185">Reference proteome</keyword>
<dbReference type="RefSeq" id="WP_402387277.1">
    <property type="nucleotide sequence ID" value="NZ_JBIUYY010000019.1"/>
</dbReference>
<dbReference type="EMBL" id="JBIUYY010000019">
    <property type="protein sequence ID" value="MFJ2825662.1"/>
    <property type="molecule type" value="Genomic_DNA"/>
</dbReference>
<organism evidence="1 2">
    <name type="scientific">Streptomyces toxytricini</name>
    <name type="common">Actinomyces toxytricini</name>
    <dbReference type="NCBI Taxonomy" id="67369"/>
    <lineage>
        <taxon>Bacteria</taxon>
        <taxon>Bacillati</taxon>
        <taxon>Actinomycetota</taxon>
        <taxon>Actinomycetes</taxon>
        <taxon>Kitasatosporales</taxon>
        <taxon>Streptomycetaceae</taxon>
        <taxon>Streptomyces</taxon>
    </lineage>
</organism>
<evidence type="ECO:0000313" key="2">
    <source>
        <dbReference type="Proteomes" id="UP001617351"/>
    </source>
</evidence>
<gene>
    <name evidence="1" type="ORF">ACIO7M_31795</name>
</gene>
<sequence length="141" mass="14645">MREQTGIRPEELCLTPQYLRTPIDITPGSGASGHEAGAPIADVRFAFYLTRTPSTEAAWQPAAAGAFGELAAKAAGLDGQAVPLNASALIYNSRGEYLLHLRGGRWRQGGSWRLIDAGGFPGRGRGGGGACVRRPGGGAGR</sequence>
<accession>A0ABW8EQX7</accession>
<comment type="caution">
    <text evidence="1">The sequence shown here is derived from an EMBL/GenBank/DDBJ whole genome shotgun (WGS) entry which is preliminary data.</text>
</comment>
<reference evidence="1 2" key="1">
    <citation type="submission" date="2024-10" db="EMBL/GenBank/DDBJ databases">
        <title>The Natural Products Discovery Center: Release of the First 8490 Sequenced Strains for Exploring Actinobacteria Biosynthetic Diversity.</title>
        <authorList>
            <person name="Kalkreuter E."/>
            <person name="Kautsar S.A."/>
            <person name="Yang D."/>
            <person name="Bader C.D."/>
            <person name="Teijaro C.N."/>
            <person name="Fluegel L."/>
            <person name="Davis C.M."/>
            <person name="Simpson J.R."/>
            <person name="Lauterbach L."/>
            <person name="Steele A.D."/>
            <person name="Gui C."/>
            <person name="Meng S."/>
            <person name="Li G."/>
            <person name="Viehrig K."/>
            <person name="Ye F."/>
            <person name="Su P."/>
            <person name="Kiefer A.F."/>
            <person name="Nichols A."/>
            <person name="Cepeda A.J."/>
            <person name="Yan W."/>
            <person name="Fan B."/>
            <person name="Jiang Y."/>
            <person name="Adhikari A."/>
            <person name="Zheng C.-J."/>
            <person name="Schuster L."/>
            <person name="Cowan T.M."/>
            <person name="Smanski M.J."/>
            <person name="Chevrette M.G."/>
            <person name="De Carvalho L.P.S."/>
            <person name="Shen B."/>
        </authorList>
    </citation>
    <scope>NUCLEOTIDE SEQUENCE [LARGE SCALE GENOMIC DNA]</scope>
    <source>
        <strain evidence="1 2">NPDC087220</strain>
    </source>
</reference>
<evidence type="ECO:0000313" key="1">
    <source>
        <dbReference type="EMBL" id="MFJ2825662.1"/>
    </source>
</evidence>